<accession>G2XZT3</accession>
<evidence type="ECO:0000313" key="1">
    <source>
        <dbReference type="EMBL" id="CCD45970.1"/>
    </source>
</evidence>
<name>G2XZT3_BOTF4</name>
<dbReference type="InParanoid" id="G2XZT3"/>
<sequence length="78" mass="8918">MSVQYNQAIDDNITTNYEDDELVGQEKTVKSVCFMILNPEPNIVTPIKPRAEDSKMCLSELRLLRTTVRMARRTATVD</sequence>
<gene>
    <name evidence="1" type="ORF">BofuT4_uP049880.1</name>
</gene>
<dbReference type="EMBL" id="FQ790278">
    <property type="protein sequence ID" value="CCD45970.1"/>
    <property type="molecule type" value="Genomic_DNA"/>
</dbReference>
<evidence type="ECO:0000313" key="2">
    <source>
        <dbReference type="Proteomes" id="UP000008177"/>
    </source>
</evidence>
<dbReference type="HOGENOM" id="CLU_2621726_0_0_1"/>
<proteinExistence type="predicted"/>
<dbReference type="Proteomes" id="UP000008177">
    <property type="component" value="Unplaced contigs"/>
</dbReference>
<reference evidence="2" key="1">
    <citation type="journal article" date="2011" name="PLoS Genet.">
        <title>Genomic analysis of the necrotrophic fungal pathogens Sclerotinia sclerotiorum and Botrytis cinerea.</title>
        <authorList>
            <person name="Amselem J."/>
            <person name="Cuomo C.A."/>
            <person name="van Kan J.A."/>
            <person name="Viaud M."/>
            <person name="Benito E.P."/>
            <person name="Couloux A."/>
            <person name="Coutinho P.M."/>
            <person name="de Vries R.P."/>
            <person name="Dyer P.S."/>
            <person name="Fillinger S."/>
            <person name="Fournier E."/>
            <person name="Gout L."/>
            <person name="Hahn M."/>
            <person name="Kohn L."/>
            <person name="Lapalu N."/>
            <person name="Plummer K.M."/>
            <person name="Pradier J.M."/>
            <person name="Quevillon E."/>
            <person name="Sharon A."/>
            <person name="Simon A."/>
            <person name="ten Have A."/>
            <person name="Tudzynski B."/>
            <person name="Tudzynski P."/>
            <person name="Wincker P."/>
            <person name="Andrew M."/>
            <person name="Anthouard V."/>
            <person name="Beever R.E."/>
            <person name="Beffa R."/>
            <person name="Benoit I."/>
            <person name="Bouzid O."/>
            <person name="Brault B."/>
            <person name="Chen Z."/>
            <person name="Choquer M."/>
            <person name="Collemare J."/>
            <person name="Cotton P."/>
            <person name="Danchin E.G."/>
            <person name="Da Silva C."/>
            <person name="Gautier A."/>
            <person name="Giraud C."/>
            <person name="Giraud T."/>
            <person name="Gonzalez C."/>
            <person name="Grossetete S."/>
            <person name="Guldener U."/>
            <person name="Henrissat B."/>
            <person name="Howlett B.J."/>
            <person name="Kodira C."/>
            <person name="Kretschmer M."/>
            <person name="Lappartient A."/>
            <person name="Leroch M."/>
            <person name="Levis C."/>
            <person name="Mauceli E."/>
            <person name="Neuveglise C."/>
            <person name="Oeser B."/>
            <person name="Pearson M."/>
            <person name="Poulain J."/>
            <person name="Poussereau N."/>
            <person name="Quesneville H."/>
            <person name="Rascle C."/>
            <person name="Schumacher J."/>
            <person name="Segurens B."/>
            <person name="Sexton A."/>
            <person name="Silva E."/>
            <person name="Sirven C."/>
            <person name="Soanes D.M."/>
            <person name="Talbot N.J."/>
            <person name="Templeton M."/>
            <person name="Yandava C."/>
            <person name="Yarden O."/>
            <person name="Zeng Q."/>
            <person name="Rollins J.A."/>
            <person name="Lebrun M.H."/>
            <person name="Dickman M."/>
        </authorList>
    </citation>
    <scope>NUCLEOTIDE SEQUENCE [LARGE SCALE GENOMIC DNA]</scope>
    <source>
        <strain evidence="2">T4</strain>
    </source>
</reference>
<protein>
    <submittedName>
        <fullName evidence="1">Uncharacterized protein</fullName>
    </submittedName>
</protein>
<dbReference type="AlphaFoldDB" id="G2XZT3"/>
<organism evidence="1 2">
    <name type="scientific">Botryotinia fuckeliana (strain T4)</name>
    <name type="common">Noble rot fungus</name>
    <name type="synonym">Botrytis cinerea</name>
    <dbReference type="NCBI Taxonomy" id="999810"/>
    <lineage>
        <taxon>Eukaryota</taxon>
        <taxon>Fungi</taxon>
        <taxon>Dikarya</taxon>
        <taxon>Ascomycota</taxon>
        <taxon>Pezizomycotina</taxon>
        <taxon>Leotiomycetes</taxon>
        <taxon>Helotiales</taxon>
        <taxon>Sclerotiniaceae</taxon>
        <taxon>Botrytis</taxon>
    </lineage>
</organism>